<proteinExistence type="predicted"/>
<dbReference type="PROSITE" id="PS50048">
    <property type="entry name" value="ZN2_CY6_FUNGAL_2"/>
    <property type="match status" value="1"/>
</dbReference>
<dbReference type="GO" id="GO:0008270">
    <property type="term" value="F:zinc ion binding"/>
    <property type="evidence" value="ECO:0007669"/>
    <property type="project" value="InterPro"/>
</dbReference>
<dbReference type="CDD" id="cd00067">
    <property type="entry name" value="GAL4"/>
    <property type="match status" value="1"/>
</dbReference>
<dbReference type="GO" id="GO:0000981">
    <property type="term" value="F:DNA-binding transcription factor activity, RNA polymerase II-specific"/>
    <property type="evidence" value="ECO:0007669"/>
    <property type="project" value="InterPro"/>
</dbReference>
<dbReference type="AlphaFoldDB" id="A0A9W8MFM9"/>
<dbReference type="OrthoDB" id="5419315at2759"/>
<evidence type="ECO:0000259" key="3">
    <source>
        <dbReference type="PROSITE" id="PS50048"/>
    </source>
</evidence>
<gene>
    <name evidence="4" type="ORF">H1R20_g10252</name>
</gene>
<protein>
    <recommendedName>
        <fullName evidence="3">Zn(2)-C6 fungal-type domain-containing protein</fullName>
    </recommendedName>
</protein>
<evidence type="ECO:0000313" key="5">
    <source>
        <dbReference type="Proteomes" id="UP001140091"/>
    </source>
</evidence>
<comment type="caution">
    <text evidence="4">The sequence shown here is derived from an EMBL/GenBank/DDBJ whole genome shotgun (WGS) entry which is preliminary data.</text>
</comment>
<sequence length="182" mass="20001">MPLDAGLIDDDTSGQSSSGTPTRSTTSLPRSQNAGKGGCWTCRVRRKKCDEQREGDSCKTCRRLTIKCLGWGPKRPDWMREKKNVDAYKAGIKAQLSRAGLIRGQPRHSPMNVPSQRQSHPRSTPSTTVSEPSTPPVTIAHPPPTPEFQNYGQFAETPYGQSDTGLIPGMPGIDLYRFKCTI</sequence>
<dbReference type="PROSITE" id="PS00463">
    <property type="entry name" value="ZN2_CY6_FUNGAL_1"/>
    <property type="match status" value="1"/>
</dbReference>
<feature type="region of interest" description="Disordered" evidence="2">
    <location>
        <begin position="1"/>
        <end position="38"/>
    </location>
</feature>
<name>A0A9W8MFM9_9AGAR</name>
<feature type="compositionally biased region" description="Polar residues" evidence="2">
    <location>
        <begin position="112"/>
        <end position="122"/>
    </location>
</feature>
<feature type="region of interest" description="Disordered" evidence="2">
    <location>
        <begin position="99"/>
        <end position="166"/>
    </location>
</feature>
<feature type="domain" description="Zn(2)-C6 fungal-type" evidence="3">
    <location>
        <begin position="38"/>
        <end position="68"/>
    </location>
</feature>
<feature type="compositionally biased region" description="Low complexity" evidence="2">
    <location>
        <begin position="123"/>
        <end position="140"/>
    </location>
</feature>
<dbReference type="PANTHER" id="PTHR37534">
    <property type="entry name" value="TRANSCRIPTIONAL ACTIVATOR PROTEIN UGA3"/>
    <property type="match status" value="1"/>
</dbReference>
<organism evidence="4 5">
    <name type="scientific">Candolleomyces eurysporus</name>
    <dbReference type="NCBI Taxonomy" id="2828524"/>
    <lineage>
        <taxon>Eukaryota</taxon>
        <taxon>Fungi</taxon>
        <taxon>Dikarya</taxon>
        <taxon>Basidiomycota</taxon>
        <taxon>Agaricomycotina</taxon>
        <taxon>Agaricomycetes</taxon>
        <taxon>Agaricomycetidae</taxon>
        <taxon>Agaricales</taxon>
        <taxon>Agaricineae</taxon>
        <taxon>Psathyrellaceae</taxon>
        <taxon>Candolleomyces</taxon>
    </lineage>
</organism>
<dbReference type="Proteomes" id="UP001140091">
    <property type="component" value="Unassembled WGS sequence"/>
</dbReference>
<dbReference type="SUPFAM" id="SSF57701">
    <property type="entry name" value="Zn2/Cys6 DNA-binding domain"/>
    <property type="match status" value="1"/>
</dbReference>
<evidence type="ECO:0000256" key="1">
    <source>
        <dbReference type="ARBA" id="ARBA00023242"/>
    </source>
</evidence>
<dbReference type="PANTHER" id="PTHR37534:SF20">
    <property type="entry name" value="PRO1A C6 ZINK-FINGER PROTEIN"/>
    <property type="match status" value="1"/>
</dbReference>
<keyword evidence="5" id="KW-1185">Reference proteome</keyword>
<evidence type="ECO:0000313" key="4">
    <source>
        <dbReference type="EMBL" id="KAJ2926859.1"/>
    </source>
</evidence>
<keyword evidence="1" id="KW-0539">Nucleus</keyword>
<accession>A0A9W8MFM9</accession>
<feature type="compositionally biased region" description="Low complexity" evidence="2">
    <location>
        <begin position="13"/>
        <end position="32"/>
    </location>
</feature>
<feature type="non-terminal residue" evidence="4">
    <location>
        <position position="1"/>
    </location>
</feature>
<evidence type="ECO:0000256" key="2">
    <source>
        <dbReference type="SAM" id="MobiDB-lite"/>
    </source>
</evidence>
<dbReference type="EMBL" id="JANBPK010001044">
    <property type="protein sequence ID" value="KAJ2926859.1"/>
    <property type="molecule type" value="Genomic_DNA"/>
</dbReference>
<dbReference type="Gene3D" id="4.10.240.10">
    <property type="entry name" value="Zn(2)-C6 fungal-type DNA-binding domain"/>
    <property type="match status" value="1"/>
</dbReference>
<dbReference type="InterPro" id="IPR001138">
    <property type="entry name" value="Zn2Cys6_DnaBD"/>
</dbReference>
<dbReference type="InterPro" id="IPR036864">
    <property type="entry name" value="Zn2-C6_fun-type_DNA-bd_sf"/>
</dbReference>
<reference evidence="4" key="1">
    <citation type="submission" date="2022-06" db="EMBL/GenBank/DDBJ databases">
        <title>Genome Sequence of Candolleomyces eurysporus.</title>
        <authorList>
            <person name="Buettner E."/>
        </authorList>
    </citation>
    <scope>NUCLEOTIDE SEQUENCE</scope>
    <source>
        <strain evidence="4">VTCC 930004</strain>
    </source>
</reference>